<feature type="region of interest" description="Disordered" evidence="1">
    <location>
        <begin position="35"/>
        <end position="54"/>
    </location>
</feature>
<dbReference type="EMBL" id="JAZHXJ010000059">
    <property type="protein sequence ID" value="KAL1878034.1"/>
    <property type="molecule type" value="Genomic_DNA"/>
</dbReference>
<feature type="compositionally biased region" description="Polar residues" evidence="1">
    <location>
        <begin position="36"/>
        <end position="47"/>
    </location>
</feature>
<organism evidence="2 3">
    <name type="scientific">Phialemonium thermophilum</name>
    <dbReference type="NCBI Taxonomy" id="223376"/>
    <lineage>
        <taxon>Eukaryota</taxon>
        <taxon>Fungi</taxon>
        <taxon>Dikarya</taxon>
        <taxon>Ascomycota</taxon>
        <taxon>Pezizomycotina</taxon>
        <taxon>Sordariomycetes</taxon>
        <taxon>Sordariomycetidae</taxon>
        <taxon>Cephalothecales</taxon>
        <taxon>Cephalothecaceae</taxon>
        <taxon>Phialemonium</taxon>
    </lineage>
</organism>
<feature type="compositionally biased region" description="Basic and acidic residues" evidence="1">
    <location>
        <begin position="283"/>
        <end position="298"/>
    </location>
</feature>
<dbReference type="PANTHER" id="PTHR17985:SF8">
    <property type="entry name" value="TRANSPORT AND GOLGI ORGANIZATION PROTEIN 2 HOMOLOG"/>
    <property type="match status" value="1"/>
</dbReference>
<gene>
    <name evidence="2" type="ORF">VTK73DRAFT_8258</name>
</gene>
<evidence type="ECO:0000313" key="3">
    <source>
        <dbReference type="Proteomes" id="UP001586593"/>
    </source>
</evidence>
<dbReference type="PANTHER" id="PTHR17985">
    <property type="entry name" value="SER/THR-RICH PROTEIN T10 IN DGCR REGION"/>
    <property type="match status" value="1"/>
</dbReference>
<reference evidence="2 3" key="1">
    <citation type="journal article" date="2024" name="Commun. Biol.">
        <title>Comparative genomic analysis of thermophilic fungi reveals convergent evolutionary adaptations and gene losses.</title>
        <authorList>
            <person name="Steindorff A.S."/>
            <person name="Aguilar-Pontes M.V."/>
            <person name="Robinson A.J."/>
            <person name="Andreopoulos B."/>
            <person name="LaButti K."/>
            <person name="Kuo A."/>
            <person name="Mondo S."/>
            <person name="Riley R."/>
            <person name="Otillar R."/>
            <person name="Haridas S."/>
            <person name="Lipzen A."/>
            <person name="Grimwood J."/>
            <person name="Schmutz J."/>
            <person name="Clum A."/>
            <person name="Reid I.D."/>
            <person name="Moisan M.C."/>
            <person name="Butler G."/>
            <person name="Nguyen T.T.M."/>
            <person name="Dewar K."/>
            <person name="Conant G."/>
            <person name="Drula E."/>
            <person name="Henrissat B."/>
            <person name="Hansel C."/>
            <person name="Singer S."/>
            <person name="Hutchinson M.I."/>
            <person name="de Vries R.P."/>
            <person name="Natvig D.O."/>
            <person name="Powell A.J."/>
            <person name="Tsang A."/>
            <person name="Grigoriev I.V."/>
        </authorList>
    </citation>
    <scope>NUCLEOTIDE SEQUENCE [LARGE SCALE GENOMIC DNA]</scope>
    <source>
        <strain evidence="2 3">ATCC 24622</strain>
    </source>
</reference>
<dbReference type="Pfam" id="PF05742">
    <property type="entry name" value="TANGO2"/>
    <property type="match status" value="1"/>
</dbReference>
<protein>
    <submittedName>
        <fullName evidence="2">Uncharacterized protein</fullName>
    </submittedName>
</protein>
<proteinExistence type="predicted"/>
<keyword evidence="3" id="KW-1185">Reference proteome</keyword>
<evidence type="ECO:0000256" key="1">
    <source>
        <dbReference type="SAM" id="MobiDB-lite"/>
    </source>
</evidence>
<evidence type="ECO:0000313" key="2">
    <source>
        <dbReference type="EMBL" id="KAL1878034.1"/>
    </source>
</evidence>
<accession>A0ABR3XPY3</accession>
<dbReference type="Proteomes" id="UP001586593">
    <property type="component" value="Unassembled WGS sequence"/>
</dbReference>
<sequence>MCIVLVTTAHPKYALIVLDNRDEYILRPTSRPHWWTPNQEPSSSVTNGAHHRTATQEILSSRDLQRPEHGTWLGITKAGHFAVLTNYRETDTHDATHPVSGTRSRGGMVTAWLGADPSESTAEFIERMLQHGDVKGVGGFSLLCGKLRRRKTADGRDTLEPLAILSNRSDSADEVPWLCGQRDEVHGLSNTHFSDPKPWPKVENGVKLVREAIKRAVEDDLDEDRLTDALFGILDSDTLPIDESRSFEAYIPILKESIFIPAIGGQKNRQDMLRALEDRKETELDEAKQELRDEERPDQTAQGFDTGMYGTQRQTVLLVDWDGNVTYKERALWDSHGVAIPRGEGDMSFKFKIEGWT</sequence>
<dbReference type="InterPro" id="IPR008551">
    <property type="entry name" value="TANGO2"/>
</dbReference>
<feature type="region of interest" description="Disordered" evidence="1">
    <location>
        <begin position="283"/>
        <end position="307"/>
    </location>
</feature>
<comment type="caution">
    <text evidence="2">The sequence shown here is derived from an EMBL/GenBank/DDBJ whole genome shotgun (WGS) entry which is preliminary data.</text>
</comment>
<name>A0ABR3XPY3_9PEZI</name>